<dbReference type="EMBL" id="ML770105">
    <property type="protein sequence ID" value="KAE9384641.1"/>
    <property type="molecule type" value="Genomic_DNA"/>
</dbReference>
<evidence type="ECO:0000259" key="2">
    <source>
        <dbReference type="Pfam" id="PF24883"/>
    </source>
</evidence>
<dbReference type="SUPFAM" id="SSF52540">
    <property type="entry name" value="P-loop containing nucleoside triphosphate hydrolases"/>
    <property type="match status" value="1"/>
</dbReference>
<proteinExistence type="predicted"/>
<dbReference type="InterPro" id="IPR056884">
    <property type="entry name" value="NPHP3-like_N"/>
</dbReference>
<dbReference type="InterPro" id="IPR027417">
    <property type="entry name" value="P-loop_NTPase"/>
</dbReference>
<protein>
    <recommendedName>
        <fullName evidence="2">Nephrocystin 3-like N-terminal domain-containing protein</fullName>
    </recommendedName>
</protein>
<gene>
    <name evidence="3" type="ORF">BT96DRAFT_929181</name>
</gene>
<dbReference type="AlphaFoldDB" id="A0A6A4GGL1"/>
<accession>A0A6A4GGL1</accession>
<evidence type="ECO:0000313" key="4">
    <source>
        <dbReference type="Proteomes" id="UP000799118"/>
    </source>
</evidence>
<feature type="non-terminal residue" evidence="3">
    <location>
        <position position="1"/>
    </location>
</feature>
<sequence>MSERFHPERRWQGDIVYDGGRLFENSSNFQIHGGNFINANDITVHSPDNTVQKIREWLKAPNCIINFNTAKNKKMKGTGMWITKDPKYIKWKNTGGLLWIQGKAGSGKTVISTTIIDHLRATSNTVWIHYFDFRDNTGDKSGYQGFLLNTCNNWAQIRKEFILYCKTCTVGVTEVLMLLNLAIQS</sequence>
<feature type="domain" description="Nephrocystin 3-like N-terminal" evidence="2">
    <location>
        <begin position="77"/>
        <end position="149"/>
    </location>
</feature>
<keyword evidence="4" id="KW-1185">Reference proteome</keyword>
<dbReference type="Proteomes" id="UP000799118">
    <property type="component" value="Unassembled WGS sequence"/>
</dbReference>
<evidence type="ECO:0000256" key="1">
    <source>
        <dbReference type="ARBA" id="ARBA00022737"/>
    </source>
</evidence>
<dbReference type="PANTHER" id="PTHR10039">
    <property type="entry name" value="AMELOGENIN"/>
    <property type="match status" value="1"/>
</dbReference>
<name>A0A6A4GGL1_9AGAR</name>
<evidence type="ECO:0000313" key="3">
    <source>
        <dbReference type="EMBL" id="KAE9384641.1"/>
    </source>
</evidence>
<dbReference type="OrthoDB" id="3001565at2759"/>
<dbReference type="Pfam" id="PF24883">
    <property type="entry name" value="NPHP3_N"/>
    <property type="match status" value="1"/>
</dbReference>
<reference evidence="3" key="1">
    <citation type="journal article" date="2019" name="Environ. Microbiol.">
        <title>Fungal ecological strategies reflected in gene transcription - a case study of two litter decomposers.</title>
        <authorList>
            <person name="Barbi F."/>
            <person name="Kohler A."/>
            <person name="Barry K."/>
            <person name="Baskaran P."/>
            <person name="Daum C."/>
            <person name="Fauchery L."/>
            <person name="Ihrmark K."/>
            <person name="Kuo A."/>
            <person name="LaButti K."/>
            <person name="Lipzen A."/>
            <person name="Morin E."/>
            <person name="Grigoriev I.V."/>
            <person name="Henrissat B."/>
            <person name="Lindahl B."/>
            <person name="Martin F."/>
        </authorList>
    </citation>
    <scope>NUCLEOTIDE SEQUENCE</scope>
    <source>
        <strain evidence="3">JB14</strain>
    </source>
</reference>
<dbReference type="Gene3D" id="3.40.50.300">
    <property type="entry name" value="P-loop containing nucleotide triphosphate hydrolases"/>
    <property type="match status" value="1"/>
</dbReference>
<organism evidence="3 4">
    <name type="scientific">Gymnopus androsaceus JB14</name>
    <dbReference type="NCBI Taxonomy" id="1447944"/>
    <lineage>
        <taxon>Eukaryota</taxon>
        <taxon>Fungi</taxon>
        <taxon>Dikarya</taxon>
        <taxon>Basidiomycota</taxon>
        <taxon>Agaricomycotina</taxon>
        <taxon>Agaricomycetes</taxon>
        <taxon>Agaricomycetidae</taxon>
        <taxon>Agaricales</taxon>
        <taxon>Marasmiineae</taxon>
        <taxon>Omphalotaceae</taxon>
        <taxon>Gymnopus</taxon>
    </lineage>
</organism>
<keyword evidence="1" id="KW-0677">Repeat</keyword>